<gene>
    <name evidence="1" type="primary">yidD</name>
    <name evidence="1" type="ORF">I8752_02045</name>
</gene>
<accession>A0A8J7HX83</accession>
<proteinExistence type="predicted"/>
<dbReference type="RefSeq" id="WP_214430663.1">
    <property type="nucleotide sequence ID" value="NZ_CAWPUQ010000219.1"/>
</dbReference>
<dbReference type="EMBL" id="JAECZA010000004">
    <property type="protein sequence ID" value="MBH8571829.1"/>
    <property type="molecule type" value="Genomic_DNA"/>
</dbReference>
<comment type="caution">
    <text evidence="1">The sequence shown here is derived from an EMBL/GenBank/DDBJ whole genome shotgun (WGS) entry which is preliminary data.</text>
</comment>
<dbReference type="Proteomes" id="UP000662314">
    <property type="component" value="Unassembled WGS sequence"/>
</dbReference>
<name>A0A8J7HX83_9NOST</name>
<reference evidence="1 2" key="1">
    <citation type="journal article" date="2021" name="Int. J. Syst. Evol. Microbiol.">
        <title>Amazonocrinis nigriterrae gen. nov., sp. nov., Atlanticothrix silvestris gen. nov., sp. nov. and Dendronalium phyllosphericum gen. nov., sp. nov., nostocacean cyanobacteria from Brazilian environments.</title>
        <authorList>
            <person name="Alvarenga D.O."/>
            <person name="Andreote A.P.D."/>
            <person name="Branco L.H.Z."/>
            <person name="Delbaje E."/>
            <person name="Cruz R.B."/>
            <person name="Varani A.M."/>
            <person name="Fiore M.F."/>
        </authorList>
    </citation>
    <scope>NUCLEOTIDE SEQUENCE [LARGE SCALE GENOMIC DNA]</scope>
    <source>
        <strain evidence="1 2">CENA369</strain>
    </source>
</reference>
<evidence type="ECO:0000313" key="2">
    <source>
        <dbReference type="Proteomes" id="UP000662314"/>
    </source>
</evidence>
<dbReference type="AlphaFoldDB" id="A0A8J7HX83"/>
<organism evidence="1 2">
    <name type="scientific">Dendronalium phyllosphericum CENA369</name>
    <dbReference type="NCBI Taxonomy" id="1725256"/>
    <lineage>
        <taxon>Bacteria</taxon>
        <taxon>Bacillati</taxon>
        <taxon>Cyanobacteriota</taxon>
        <taxon>Cyanophyceae</taxon>
        <taxon>Nostocales</taxon>
        <taxon>Nostocaceae</taxon>
        <taxon>Dendronalium</taxon>
        <taxon>Dendronalium phyllosphericum</taxon>
    </lineage>
</organism>
<dbReference type="NCBIfam" id="TIGR00278">
    <property type="entry name" value="membrane protein insertion efficiency factor YidD"/>
    <property type="match status" value="1"/>
</dbReference>
<dbReference type="SMART" id="SM01234">
    <property type="entry name" value="Haemolytic"/>
    <property type="match status" value="1"/>
</dbReference>
<dbReference type="InterPro" id="IPR002696">
    <property type="entry name" value="Membr_insert_effic_factor_YidD"/>
</dbReference>
<keyword evidence="2" id="KW-1185">Reference proteome</keyword>
<dbReference type="Pfam" id="PF01809">
    <property type="entry name" value="YidD"/>
    <property type="match status" value="1"/>
</dbReference>
<evidence type="ECO:0000313" key="1">
    <source>
        <dbReference type="EMBL" id="MBH8571829.1"/>
    </source>
</evidence>
<sequence length="94" mass="10479">MEIVSFEPLAKAIAIHSINGYQKYISPAKGFSCPYCRLHGGDSCSNYVKRMLNQQNLAQAVKSSRQRFRDCATASKALADSECRFFIIPCCLPL</sequence>
<protein>
    <submittedName>
        <fullName evidence="1">Membrane protein insertion efficiency factor YidD</fullName>
    </submittedName>
</protein>